<dbReference type="VEuPathDB" id="TriTrypDB:ADEAN_001003500"/>
<dbReference type="EMBL" id="LR877170">
    <property type="protein sequence ID" value="CAD2222491.1"/>
    <property type="molecule type" value="Genomic_DNA"/>
</dbReference>
<dbReference type="Proteomes" id="UP000515908">
    <property type="component" value="Chromosome 26"/>
</dbReference>
<organism evidence="1 2">
    <name type="scientific">Angomonas deanei</name>
    <dbReference type="NCBI Taxonomy" id="59799"/>
    <lineage>
        <taxon>Eukaryota</taxon>
        <taxon>Discoba</taxon>
        <taxon>Euglenozoa</taxon>
        <taxon>Kinetoplastea</taxon>
        <taxon>Metakinetoplastina</taxon>
        <taxon>Trypanosomatida</taxon>
        <taxon>Trypanosomatidae</taxon>
        <taxon>Strigomonadinae</taxon>
        <taxon>Angomonas</taxon>
    </lineage>
</organism>
<evidence type="ECO:0000313" key="1">
    <source>
        <dbReference type="EMBL" id="CAD2222491.1"/>
    </source>
</evidence>
<sequence length="284" mass="31305">MGAVVYEVEPVDGRQLPLSFSPLSVIYQPHRTIQCVDTPTTADAPVVCGDKRNCVTVHRQESVANFFLPVDDWFSLRTAGPAGVLDVVVTDRREDYIMCRRADGQQPLWMISISSGACWPLCGEKSDEKLEKVRIFKPKVSASLYGLSLRHSELYLSQHGVASLDVRLATDGGGEVVGVETSDDEVCWCVLQRAANGEHTVALFDIRNPSTPLYRHTFDHAGEHISATSVENEGFVVLCGETFSSHSFRVNTSVNVAHYELPPPPDGLTADVLFHDRSLLYITT</sequence>
<dbReference type="AlphaFoldDB" id="A0A7G2CTU6"/>
<gene>
    <name evidence="1" type="ORF">ADEAN_001003500</name>
</gene>
<name>A0A7G2CTU6_9TRYP</name>
<protein>
    <submittedName>
        <fullName evidence="1">Uncharacterized protein</fullName>
    </submittedName>
</protein>
<evidence type="ECO:0000313" key="2">
    <source>
        <dbReference type="Proteomes" id="UP000515908"/>
    </source>
</evidence>
<reference evidence="1 2" key="1">
    <citation type="submission" date="2020-08" db="EMBL/GenBank/DDBJ databases">
        <authorList>
            <person name="Newling K."/>
            <person name="Davey J."/>
            <person name="Forrester S."/>
        </authorList>
    </citation>
    <scope>NUCLEOTIDE SEQUENCE [LARGE SCALE GENOMIC DNA]</scope>
    <source>
        <strain evidence="2">Crithidia deanei Carvalho (ATCC PRA-265)</strain>
    </source>
</reference>
<keyword evidence="2" id="KW-1185">Reference proteome</keyword>
<proteinExistence type="predicted"/>
<accession>A0A7G2CTU6</accession>